<organism evidence="1">
    <name type="scientific">Arundo donax</name>
    <name type="common">Giant reed</name>
    <name type="synonym">Donax arundinaceus</name>
    <dbReference type="NCBI Taxonomy" id="35708"/>
    <lineage>
        <taxon>Eukaryota</taxon>
        <taxon>Viridiplantae</taxon>
        <taxon>Streptophyta</taxon>
        <taxon>Embryophyta</taxon>
        <taxon>Tracheophyta</taxon>
        <taxon>Spermatophyta</taxon>
        <taxon>Magnoliopsida</taxon>
        <taxon>Liliopsida</taxon>
        <taxon>Poales</taxon>
        <taxon>Poaceae</taxon>
        <taxon>PACMAD clade</taxon>
        <taxon>Arundinoideae</taxon>
        <taxon>Arundineae</taxon>
        <taxon>Arundo</taxon>
    </lineage>
</organism>
<accession>A0A0A9CP23</accession>
<reference evidence="1" key="1">
    <citation type="submission" date="2014-09" db="EMBL/GenBank/DDBJ databases">
        <authorList>
            <person name="Magalhaes I.L.F."/>
            <person name="Oliveira U."/>
            <person name="Santos F.R."/>
            <person name="Vidigal T.H.D.A."/>
            <person name="Brescovit A.D."/>
            <person name="Santos A.J."/>
        </authorList>
    </citation>
    <scope>NUCLEOTIDE SEQUENCE</scope>
    <source>
        <tissue evidence="1">Shoot tissue taken approximately 20 cm above the soil surface</tissue>
    </source>
</reference>
<dbReference type="EMBL" id="GBRH01222780">
    <property type="protein sequence ID" value="JAD75115.1"/>
    <property type="molecule type" value="Transcribed_RNA"/>
</dbReference>
<reference evidence="1" key="2">
    <citation type="journal article" date="2015" name="Data Brief">
        <title>Shoot transcriptome of the giant reed, Arundo donax.</title>
        <authorList>
            <person name="Barrero R.A."/>
            <person name="Guerrero F.D."/>
            <person name="Moolhuijzen P."/>
            <person name="Goolsby J.A."/>
            <person name="Tidwell J."/>
            <person name="Bellgard S.E."/>
            <person name="Bellgard M.I."/>
        </authorList>
    </citation>
    <scope>NUCLEOTIDE SEQUENCE</scope>
    <source>
        <tissue evidence="1">Shoot tissue taken approximately 20 cm above the soil surface</tissue>
    </source>
</reference>
<dbReference type="AlphaFoldDB" id="A0A0A9CP23"/>
<protein>
    <submittedName>
        <fullName evidence="1">Uncharacterized protein</fullName>
    </submittedName>
</protein>
<proteinExistence type="predicted"/>
<evidence type="ECO:0000313" key="1">
    <source>
        <dbReference type="EMBL" id="JAD75115.1"/>
    </source>
</evidence>
<sequence>MRSWGNTPRTAYPRQIGTGICSQACNSACSPAWLVASARAFRSGLALADRFIEFLRVGPFPASPPTLFGRDNRFLPGVFACTSLSFGLRTALEGTSVGWEQTSSKTSSETFIFCLDDPKEVEGRILAGRANEVQLTSEYDFLWFTPFFLLRLQGVFEIATFPFGVI</sequence>
<name>A0A0A9CP23_ARUDO</name>